<keyword evidence="4" id="KW-0406">Ion transport</keyword>
<sequence length="128" mass="13920">MDGDEYDWLDDFVKHSYGYVFSCIGVAFIAAAYEVIKFLRSGVEKKVNEQNLCGCDSETAALHGVIAPAGMPCGTTSENRRTELPAFGSGKVGMAVPLDQEKWAWLAEWCPQRTGKNGPGLEMILAIA</sequence>
<gene>
    <name evidence="5" type="ORF">ANCDUO_17634</name>
</gene>
<organism evidence="5 6">
    <name type="scientific">Ancylostoma duodenale</name>
    <dbReference type="NCBI Taxonomy" id="51022"/>
    <lineage>
        <taxon>Eukaryota</taxon>
        <taxon>Metazoa</taxon>
        <taxon>Ecdysozoa</taxon>
        <taxon>Nematoda</taxon>
        <taxon>Chromadorea</taxon>
        <taxon>Rhabditida</taxon>
        <taxon>Rhabditina</taxon>
        <taxon>Rhabditomorpha</taxon>
        <taxon>Strongyloidea</taxon>
        <taxon>Ancylostomatidae</taxon>
        <taxon>Ancylostomatinae</taxon>
        <taxon>Ancylostoma</taxon>
    </lineage>
</organism>
<dbReference type="AlphaFoldDB" id="A0A0C2G017"/>
<keyword evidence="4" id="KW-0187">Copper transport</keyword>
<evidence type="ECO:0000256" key="3">
    <source>
        <dbReference type="ARBA" id="ARBA00023136"/>
    </source>
</evidence>
<dbReference type="GO" id="GO:0005375">
    <property type="term" value="F:copper ion transmembrane transporter activity"/>
    <property type="evidence" value="ECO:0007669"/>
    <property type="project" value="UniProtKB-UniRule"/>
</dbReference>
<name>A0A0C2G017_9BILA</name>
<feature type="transmembrane region" description="Helical" evidence="4">
    <location>
        <begin position="16"/>
        <end position="36"/>
    </location>
</feature>
<dbReference type="InterPro" id="IPR007274">
    <property type="entry name" value="Cop_transporter"/>
</dbReference>
<evidence type="ECO:0000313" key="6">
    <source>
        <dbReference type="Proteomes" id="UP000054047"/>
    </source>
</evidence>
<keyword evidence="1 4" id="KW-0812">Transmembrane</keyword>
<proteinExistence type="inferred from homology"/>
<comment type="similarity">
    <text evidence="4">Belongs to the copper transporter (Ctr) (TC 1.A.56) family. SLC31A subfamily.</text>
</comment>
<comment type="subcellular location">
    <subcellularLocation>
        <location evidence="4">Membrane</location>
        <topology evidence="4">Multi-pass membrane protein</topology>
    </subcellularLocation>
</comment>
<keyword evidence="3 4" id="KW-0472">Membrane</keyword>
<evidence type="ECO:0000256" key="4">
    <source>
        <dbReference type="RuleBase" id="RU367022"/>
    </source>
</evidence>
<dbReference type="EMBL" id="KN744097">
    <property type="protein sequence ID" value="KIH52264.1"/>
    <property type="molecule type" value="Genomic_DNA"/>
</dbReference>
<evidence type="ECO:0000256" key="2">
    <source>
        <dbReference type="ARBA" id="ARBA00022989"/>
    </source>
</evidence>
<protein>
    <recommendedName>
        <fullName evidence="4">Copper transport protein</fullName>
    </recommendedName>
</protein>
<keyword evidence="2 4" id="KW-1133">Transmembrane helix</keyword>
<evidence type="ECO:0000313" key="5">
    <source>
        <dbReference type="EMBL" id="KIH52264.1"/>
    </source>
</evidence>
<reference evidence="5 6" key="1">
    <citation type="submission" date="2013-12" db="EMBL/GenBank/DDBJ databases">
        <title>Draft genome of the parsitic nematode Ancylostoma duodenale.</title>
        <authorList>
            <person name="Mitreva M."/>
        </authorList>
    </citation>
    <scope>NUCLEOTIDE SEQUENCE [LARGE SCALE GENOMIC DNA]</scope>
    <source>
        <strain evidence="5 6">Zhejiang</strain>
    </source>
</reference>
<keyword evidence="6" id="KW-1185">Reference proteome</keyword>
<accession>A0A0C2G017</accession>
<dbReference type="Proteomes" id="UP000054047">
    <property type="component" value="Unassembled WGS sequence"/>
</dbReference>
<keyword evidence="4" id="KW-0813">Transport</keyword>
<evidence type="ECO:0000256" key="1">
    <source>
        <dbReference type="ARBA" id="ARBA00022692"/>
    </source>
</evidence>
<keyword evidence="4" id="KW-0186">Copper</keyword>
<dbReference type="GO" id="GO:0016020">
    <property type="term" value="C:membrane"/>
    <property type="evidence" value="ECO:0007669"/>
    <property type="project" value="UniProtKB-SubCell"/>
</dbReference>
<dbReference type="OrthoDB" id="161814at2759"/>
<dbReference type="Pfam" id="PF04145">
    <property type="entry name" value="Ctr"/>
    <property type="match status" value="1"/>
</dbReference>